<keyword evidence="2" id="KW-0732">Signal</keyword>
<feature type="signal peptide" evidence="2">
    <location>
        <begin position="1"/>
        <end position="20"/>
    </location>
</feature>
<feature type="compositionally biased region" description="Low complexity" evidence="1">
    <location>
        <begin position="136"/>
        <end position="155"/>
    </location>
</feature>
<keyword evidence="5" id="KW-1185">Reference proteome</keyword>
<evidence type="ECO:0000256" key="1">
    <source>
        <dbReference type="SAM" id="MobiDB-lite"/>
    </source>
</evidence>
<feature type="compositionally biased region" description="Basic and acidic residues" evidence="1">
    <location>
        <begin position="254"/>
        <end position="295"/>
    </location>
</feature>
<protein>
    <submittedName>
        <fullName evidence="4">AMIN domain-containing protein</fullName>
    </submittedName>
</protein>
<evidence type="ECO:0000313" key="4">
    <source>
        <dbReference type="EMBL" id="ATB47064.1"/>
    </source>
</evidence>
<feature type="compositionally biased region" description="Basic and acidic residues" evidence="1">
    <location>
        <begin position="189"/>
        <end position="226"/>
    </location>
</feature>
<feature type="region of interest" description="Disordered" evidence="1">
    <location>
        <begin position="136"/>
        <end position="360"/>
    </location>
</feature>
<feature type="compositionally biased region" description="Low complexity" evidence="1">
    <location>
        <begin position="162"/>
        <end position="173"/>
    </location>
</feature>
<feature type="compositionally biased region" description="Polar residues" evidence="1">
    <location>
        <begin position="345"/>
        <end position="360"/>
    </location>
</feature>
<evidence type="ECO:0000313" key="5">
    <source>
        <dbReference type="Proteomes" id="UP000217343"/>
    </source>
</evidence>
<reference evidence="4 5" key="1">
    <citation type="submission" date="2017-06" db="EMBL/GenBank/DDBJ databases">
        <title>Sequencing and comparative analysis of myxobacterial genomes.</title>
        <authorList>
            <person name="Rupp O."/>
            <person name="Goesmann A."/>
            <person name="Sogaard-Andersen L."/>
        </authorList>
    </citation>
    <scope>NUCLEOTIDE SEQUENCE [LARGE SCALE GENOMIC DNA]</scope>
    <source>
        <strain evidence="4 5">DSM 14697</strain>
    </source>
</reference>
<feature type="compositionally biased region" description="Basic and acidic residues" evidence="1">
    <location>
        <begin position="235"/>
        <end position="244"/>
    </location>
</feature>
<feature type="chain" id="PRO_5012580609" evidence="2">
    <location>
        <begin position="21"/>
        <end position="468"/>
    </location>
</feature>
<dbReference type="Proteomes" id="UP000217343">
    <property type="component" value="Chromosome"/>
</dbReference>
<accession>A0A250JT69</accession>
<dbReference type="InterPro" id="IPR021731">
    <property type="entry name" value="AMIN_dom"/>
</dbReference>
<proteinExistence type="predicted"/>
<evidence type="ECO:0000259" key="3">
    <source>
        <dbReference type="Pfam" id="PF11741"/>
    </source>
</evidence>
<sequence length="468" mass="49984">MKPFAAWLLGMVLVPFVALAQAPATNLNTITAVEVRGGTVTITGTQKANFTTFTMTDPPRLVIDISEATFSGVSDEIQVGNGTVTGIRTASYGSEASSIARVLIGYEREVEADIQATGNQLIVSVAGGAGPAVAQAQGAEQPQAGSSAAEAAAAAEAERQAQEQAAAEAAAAARAEREAQAQAAAAATRDAEAEARRQEEARAAAQRQQEEQARAEAERERQEEAARASAQAAADEQRRREEAARASAQAAAEEQQRREEAARSAAEERQAQQRAAAEEQARRKAEARADAEQRRAAQAAAAEERRAAARAAAEERRAQQEAAAEERRQRQAEARASRERRQPSVEPSRQGGASSDVTVSSRRKTLTLVGFQPQASASRVFVRTNEPVSYSVSEQGRVVVLELENTRVDSSNNTLPLDTSFFASPVLRVDPSASGRDVRITIQLRQGTPFQARQEGNVISLDFQRTGR</sequence>
<name>A0A250JT69_9BACT</name>
<evidence type="ECO:0000256" key="2">
    <source>
        <dbReference type="SAM" id="SignalP"/>
    </source>
</evidence>
<dbReference type="EMBL" id="CP022203">
    <property type="protein sequence ID" value="ATB47064.1"/>
    <property type="molecule type" value="Genomic_DNA"/>
</dbReference>
<dbReference type="AlphaFoldDB" id="A0A250JT69"/>
<dbReference type="Gene3D" id="2.60.40.3500">
    <property type="match status" value="1"/>
</dbReference>
<feature type="domain" description="AMIN" evidence="3">
    <location>
        <begin position="371"/>
        <end position="461"/>
    </location>
</feature>
<gene>
    <name evidence="4" type="ORF">MYMAC_002671</name>
</gene>
<dbReference type="Pfam" id="PF11741">
    <property type="entry name" value="AMIN"/>
    <property type="match status" value="2"/>
</dbReference>
<dbReference type="KEGG" id="mmas:MYMAC_002671"/>
<feature type="compositionally biased region" description="Basic and acidic residues" evidence="1">
    <location>
        <begin position="302"/>
        <end position="343"/>
    </location>
</feature>
<organism evidence="4 5">
    <name type="scientific">Corallococcus macrosporus DSM 14697</name>
    <dbReference type="NCBI Taxonomy" id="1189310"/>
    <lineage>
        <taxon>Bacteria</taxon>
        <taxon>Pseudomonadati</taxon>
        <taxon>Myxococcota</taxon>
        <taxon>Myxococcia</taxon>
        <taxon>Myxococcales</taxon>
        <taxon>Cystobacterineae</taxon>
        <taxon>Myxococcaceae</taxon>
        <taxon>Corallococcus</taxon>
    </lineage>
</organism>
<feature type="domain" description="AMIN" evidence="3">
    <location>
        <begin position="37"/>
        <end position="124"/>
    </location>
</feature>